<organism evidence="3 4">
    <name type="scientific">Flemingia macrophylla</name>
    <dbReference type="NCBI Taxonomy" id="520843"/>
    <lineage>
        <taxon>Eukaryota</taxon>
        <taxon>Viridiplantae</taxon>
        <taxon>Streptophyta</taxon>
        <taxon>Embryophyta</taxon>
        <taxon>Tracheophyta</taxon>
        <taxon>Spermatophyta</taxon>
        <taxon>Magnoliopsida</taxon>
        <taxon>eudicotyledons</taxon>
        <taxon>Gunneridae</taxon>
        <taxon>Pentapetalae</taxon>
        <taxon>rosids</taxon>
        <taxon>fabids</taxon>
        <taxon>Fabales</taxon>
        <taxon>Fabaceae</taxon>
        <taxon>Papilionoideae</taxon>
        <taxon>50 kb inversion clade</taxon>
        <taxon>NPAAA clade</taxon>
        <taxon>indigoferoid/millettioid clade</taxon>
        <taxon>Phaseoleae</taxon>
        <taxon>Flemingia</taxon>
    </lineage>
</organism>
<dbReference type="SUPFAM" id="SSF56176">
    <property type="entry name" value="FAD-binding/transporter-associated domain-like"/>
    <property type="match status" value="1"/>
</dbReference>
<evidence type="ECO:0000313" key="3">
    <source>
        <dbReference type="EMBL" id="KAL2343954.1"/>
    </source>
</evidence>
<gene>
    <name evidence="3" type="ORF">Fmac_005239</name>
</gene>
<feature type="chain" id="PRO_5044817278" description="FAD-binding PCMH-type domain-containing protein" evidence="1">
    <location>
        <begin position="19"/>
        <end position="131"/>
    </location>
</feature>
<name>A0ABD1N785_9FABA</name>
<evidence type="ECO:0000259" key="2">
    <source>
        <dbReference type="PROSITE" id="PS51387"/>
    </source>
</evidence>
<protein>
    <recommendedName>
        <fullName evidence="2">FAD-binding PCMH-type domain-containing protein</fullName>
    </recommendedName>
</protein>
<dbReference type="EMBL" id="JBGMDY010000002">
    <property type="protein sequence ID" value="KAL2343954.1"/>
    <property type="molecule type" value="Genomic_DNA"/>
</dbReference>
<dbReference type="AlphaFoldDB" id="A0ABD1N785"/>
<reference evidence="3 4" key="1">
    <citation type="submission" date="2024-08" db="EMBL/GenBank/DDBJ databases">
        <title>Insights into the chromosomal genome structure of Flemingia macrophylla.</title>
        <authorList>
            <person name="Ding Y."/>
            <person name="Zhao Y."/>
            <person name="Bi W."/>
            <person name="Wu M."/>
            <person name="Zhao G."/>
            <person name="Gong Y."/>
            <person name="Li W."/>
            <person name="Zhang P."/>
        </authorList>
    </citation>
    <scope>NUCLEOTIDE SEQUENCE [LARGE SCALE GENOMIC DNA]</scope>
    <source>
        <strain evidence="3">DYQJB</strain>
        <tissue evidence="3">Leaf</tissue>
    </source>
</reference>
<dbReference type="PANTHER" id="PTHR32448">
    <property type="entry name" value="OS08G0158400 PROTEIN"/>
    <property type="match status" value="1"/>
</dbReference>
<proteinExistence type="predicted"/>
<dbReference type="PROSITE" id="PS51387">
    <property type="entry name" value="FAD_PCMH"/>
    <property type="match status" value="1"/>
</dbReference>
<keyword evidence="4" id="KW-1185">Reference proteome</keyword>
<dbReference type="InterPro" id="IPR036318">
    <property type="entry name" value="FAD-bd_PCMH-like_sf"/>
</dbReference>
<dbReference type="InterPro" id="IPR016169">
    <property type="entry name" value="FAD-bd_PCMH_sub2"/>
</dbReference>
<comment type="caution">
    <text evidence="3">The sequence shown here is derived from an EMBL/GenBank/DDBJ whole genome shotgun (WGS) entry which is preliminary data.</text>
</comment>
<sequence length="131" mass="14337">MFMLSLLGCVFLWALVVTSRSGGGYGNLMRNYGLSVDNIIDAILVDAKGNVLIRKTMREDLFWAIRGGGGASFGVIVAWNIKLAPVPPQVTVFSAKKSVAEGATNLLYKWQHVASKLDKDLFLTLSLDKKF</sequence>
<feature type="domain" description="FAD-binding PCMH-type" evidence="2">
    <location>
        <begin position="1"/>
        <end position="86"/>
    </location>
</feature>
<feature type="signal peptide" evidence="1">
    <location>
        <begin position="1"/>
        <end position="18"/>
    </location>
</feature>
<evidence type="ECO:0000256" key="1">
    <source>
        <dbReference type="SAM" id="SignalP"/>
    </source>
</evidence>
<dbReference type="Gene3D" id="3.40.462.20">
    <property type="match status" value="1"/>
</dbReference>
<keyword evidence="1" id="KW-0732">Signal</keyword>
<accession>A0ABD1N785</accession>
<evidence type="ECO:0000313" key="4">
    <source>
        <dbReference type="Proteomes" id="UP001603857"/>
    </source>
</evidence>
<dbReference type="Gene3D" id="3.30.465.10">
    <property type="match status" value="1"/>
</dbReference>
<dbReference type="InterPro" id="IPR016166">
    <property type="entry name" value="FAD-bd_PCMH"/>
</dbReference>
<dbReference type="Proteomes" id="UP001603857">
    <property type="component" value="Unassembled WGS sequence"/>
</dbReference>